<dbReference type="InterPro" id="IPR012336">
    <property type="entry name" value="Thioredoxin-like_fold"/>
</dbReference>
<comment type="caution">
    <text evidence="2">The sequence shown here is derived from an EMBL/GenBank/DDBJ whole genome shotgun (WGS) entry which is preliminary data.</text>
</comment>
<dbReference type="Pfam" id="PF13192">
    <property type="entry name" value="Thioredoxin_3"/>
    <property type="match status" value="1"/>
</dbReference>
<evidence type="ECO:0000259" key="1">
    <source>
        <dbReference type="Pfam" id="PF13192"/>
    </source>
</evidence>
<proteinExistence type="predicted"/>
<evidence type="ECO:0000313" key="2">
    <source>
        <dbReference type="EMBL" id="HHE55766.1"/>
    </source>
</evidence>
<dbReference type="InterPro" id="IPR005243">
    <property type="entry name" value="THIRX-like_proc"/>
</dbReference>
<dbReference type="PANTHER" id="PTHR36450:SF1">
    <property type="entry name" value="THIOREDOXIN"/>
    <property type="match status" value="1"/>
</dbReference>
<dbReference type="Gene3D" id="3.40.30.10">
    <property type="entry name" value="Glutaredoxin"/>
    <property type="match status" value="1"/>
</dbReference>
<name>A0A7V5LJQ7_CALAY</name>
<reference evidence="2" key="1">
    <citation type="journal article" date="2020" name="mSystems">
        <title>Genome- and Community-Level Interaction Insights into Carbon Utilization and Element Cycling Functions of Hydrothermarchaeota in Hydrothermal Sediment.</title>
        <authorList>
            <person name="Zhou Z."/>
            <person name="Liu Y."/>
            <person name="Xu W."/>
            <person name="Pan J."/>
            <person name="Luo Z.H."/>
            <person name="Li M."/>
        </authorList>
    </citation>
    <scope>NUCLEOTIDE SEQUENCE [LARGE SCALE GENOMIC DNA]</scope>
    <source>
        <strain evidence="2">HyVt-76</strain>
    </source>
</reference>
<sequence length="99" mass="11066">MFNAAPTQPKADIKIFGSYCHRCQVFKQAVEQIVQELATEAQIECLSEISDFEKYNVLYLPALWVNGKLLFQGGVPSAKKLKAILEKALTLNDGSTKKF</sequence>
<protein>
    <submittedName>
        <fullName evidence="2">Thioredoxin family protein</fullName>
    </submittedName>
</protein>
<gene>
    <name evidence="2" type="ORF">ENL21_08285</name>
</gene>
<accession>A0A7V5LJQ7</accession>
<organism evidence="2">
    <name type="scientific">Caldithrix abyssi</name>
    <dbReference type="NCBI Taxonomy" id="187145"/>
    <lineage>
        <taxon>Bacteria</taxon>
        <taxon>Pseudomonadati</taxon>
        <taxon>Calditrichota</taxon>
        <taxon>Calditrichia</taxon>
        <taxon>Calditrichales</taxon>
        <taxon>Calditrichaceae</taxon>
        <taxon>Caldithrix</taxon>
    </lineage>
</organism>
<dbReference type="NCBIfam" id="TIGR00412">
    <property type="entry name" value="redox_disulf_2"/>
    <property type="match status" value="1"/>
</dbReference>
<feature type="domain" description="Thioredoxin-like fold" evidence="1">
    <location>
        <begin position="12"/>
        <end position="86"/>
    </location>
</feature>
<dbReference type="AlphaFoldDB" id="A0A7V5LJQ7"/>
<dbReference type="SUPFAM" id="SSF52833">
    <property type="entry name" value="Thioredoxin-like"/>
    <property type="match status" value="1"/>
</dbReference>
<dbReference type="InterPro" id="IPR036249">
    <property type="entry name" value="Thioredoxin-like_sf"/>
</dbReference>
<dbReference type="PANTHER" id="PTHR36450">
    <property type="entry name" value="THIOREDOXIN"/>
    <property type="match status" value="1"/>
</dbReference>
<dbReference type="Proteomes" id="UP000886111">
    <property type="component" value="Unassembled WGS sequence"/>
</dbReference>
<dbReference type="EMBL" id="DRTD01000612">
    <property type="protein sequence ID" value="HHE55766.1"/>
    <property type="molecule type" value="Genomic_DNA"/>
</dbReference>